<evidence type="ECO:0000259" key="7">
    <source>
        <dbReference type="Pfam" id="PF00296"/>
    </source>
</evidence>
<evidence type="ECO:0000256" key="1">
    <source>
        <dbReference type="ARBA" id="ARBA00022630"/>
    </source>
</evidence>
<dbReference type="CDD" id="cd01095">
    <property type="entry name" value="Nitrilotriacetate_monoxgenase"/>
    <property type="match status" value="1"/>
</dbReference>
<sequence length="458" mass="50485">MSNSLKQIHLAAHFPGVNNTTVWSDPEAGSHIEFSSFAHFARTAERAKFDFLFLAEGLRLREQGGQIYDLDVVGRPDTFTILSALAAVTERLGLTGTINSTFNEPYEVARQFASLDHLSGGRAAWNVVTSWDAFTGENFRRGGFLPQDQRYSRAKEFLATATELFDSWRGDEIVADQASGTFLDDARAGAFAHRGQHFDIAGQFNVPRSPQGRPVIFQAGDSEEGREFAAAGADAIFSRYSTFKEGQAFYTDVKGRLARHGRTHDQLLILPAATFVLGDTDAEARELAHEVRRQQVSGATAIKHLEFVWNRDLSAYDPDGPLPDIDPDPGEHTVARGRAQVRMYRDPLAVAREWRELAEANKWSIRDLVIETGNRQSFIGSPATVAETINSFVQADASDGFILVPHITPGGLDVFADTVVPILQERGVFRTEYEGTTLRDHLGLAHPATDTHPEQAAS</sequence>
<keyword evidence="4" id="KW-0503">Monooxygenase</keyword>
<dbReference type="SUPFAM" id="SSF51679">
    <property type="entry name" value="Bacterial luciferase-like"/>
    <property type="match status" value="1"/>
</dbReference>
<dbReference type="GO" id="GO:0016705">
    <property type="term" value="F:oxidoreductase activity, acting on paired donors, with incorporation or reduction of molecular oxygen"/>
    <property type="evidence" value="ECO:0007669"/>
    <property type="project" value="InterPro"/>
</dbReference>
<dbReference type="NCBIfam" id="TIGR03860">
    <property type="entry name" value="FMN_nitrolo"/>
    <property type="match status" value="1"/>
</dbReference>
<dbReference type="EMBL" id="JAALLH010000001">
    <property type="protein sequence ID" value="NIY62685.1"/>
    <property type="molecule type" value="Genomic_DNA"/>
</dbReference>
<dbReference type="Proteomes" id="UP000536624">
    <property type="component" value="Unassembled WGS sequence"/>
</dbReference>
<evidence type="ECO:0000256" key="4">
    <source>
        <dbReference type="ARBA" id="ARBA00023033"/>
    </source>
</evidence>
<dbReference type="InterPro" id="IPR011251">
    <property type="entry name" value="Luciferase-like_dom"/>
</dbReference>
<evidence type="ECO:0000313" key="8">
    <source>
        <dbReference type="EMBL" id="NIY62685.1"/>
    </source>
</evidence>
<keyword evidence="3" id="KW-0560">Oxidoreductase</keyword>
<organism evidence="8 9">
    <name type="scientific">Streptomyces malaysiensis</name>
    <dbReference type="NCBI Taxonomy" id="92644"/>
    <lineage>
        <taxon>Bacteria</taxon>
        <taxon>Bacillati</taxon>
        <taxon>Actinomycetota</taxon>
        <taxon>Actinomycetes</taxon>
        <taxon>Kitasatosporales</taxon>
        <taxon>Streptomycetaceae</taxon>
        <taxon>Streptomyces</taxon>
        <taxon>Streptomyces violaceusniger group</taxon>
    </lineage>
</organism>
<dbReference type="InterPro" id="IPR016215">
    <property type="entry name" value="NTA_MOA"/>
</dbReference>
<dbReference type="RefSeq" id="WP_167499741.1">
    <property type="nucleotide sequence ID" value="NZ_JAALLH010000001.1"/>
</dbReference>
<dbReference type="GO" id="GO:0004497">
    <property type="term" value="F:monooxygenase activity"/>
    <property type="evidence" value="ECO:0007669"/>
    <property type="project" value="UniProtKB-KW"/>
</dbReference>
<evidence type="ECO:0000256" key="2">
    <source>
        <dbReference type="ARBA" id="ARBA00022643"/>
    </source>
</evidence>
<comment type="caution">
    <text evidence="8">The sequence shown here is derived from an EMBL/GenBank/DDBJ whole genome shotgun (WGS) entry which is preliminary data.</text>
</comment>
<dbReference type="Gene3D" id="3.20.20.30">
    <property type="entry name" value="Luciferase-like domain"/>
    <property type="match status" value="1"/>
</dbReference>
<dbReference type="PANTHER" id="PTHR30011:SF16">
    <property type="entry name" value="C2H2 FINGER DOMAIN TRANSCRIPTION FACTOR (EUROFUNG)-RELATED"/>
    <property type="match status" value="1"/>
</dbReference>
<dbReference type="InterPro" id="IPR036661">
    <property type="entry name" value="Luciferase-like_sf"/>
</dbReference>
<feature type="domain" description="Luciferase-like" evidence="7">
    <location>
        <begin position="24"/>
        <end position="395"/>
    </location>
</feature>
<feature type="binding site" evidence="6">
    <location>
        <position position="97"/>
    </location>
    <ligand>
        <name>FMN</name>
        <dbReference type="ChEBI" id="CHEBI:58210"/>
    </ligand>
</feature>
<proteinExistence type="inferred from homology"/>
<keyword evidence="1 6" id="KW-0285">Flavoprotein</keyword>
<evidence type="ECO:0000256" key="6">
    <source>
        <dbReference type="PIRSR" id="PIRSR000337-1"/>
    </source>
</evidence>
<dbReference type="PANTHER" id="PTHR30011">
    <property type="entry name" value="ALKANESULFONATE MONOOXYGENASE-RELATED"/>
    <property type="match status" value="1"/>
</dbReference>
<dbReference type="PIRSF" id="PIRSF000337">
    <property type="entry name" value="NTA_MOA"/>
    <property type="match status" value="1"/>
</dbReference>
<dbReference type="InterPro" id="IPR051260">
    <property type="entry name" value="Diverse_substr_monoxygenases"/>
</dbReference>
<comment type="similarity">
    <text evidence="5">Belongs to the NtaA/SnaA/DszA monooxygenase family.</text>
</comment>
<evidence type="ECO:0000256" key="3">
    <source>
        <dbReference type="ARBA" id="ARBA00023002"/>
    </source>
</evidence>
<keyword evidence="2 6" id="KW-0288">FMN</keyword>
<evidence type="ECO:0000256" key="5">
    <source>
        <dbReference type="ARBA" id="ARBA00033748"/>
    </source>
</evidence>
<gene>
    <name evidence="8" type="ORF">SMALB_0605</name>
</gene>
<dbReference type="Pfam" id="PF00296">
    <property type="entry name" value="Bac_luciferase"/>
    <property type="match status" value="1"/>
</dbReference>
<reference evidence="8 9" key="1">
    <citation type="submission" date="2020-02" db="EMBL/GenBank/DDBJ databases">
        <title>Streptomyces malaysiensis DSM14702 (JHCC583434, PFL_A843) Genome sequencing and assembly.</title>
        <authorList>
            <person name="Samborskyy M."/>
        </authorList>
    </citation>
    <scope>NUCLEOTIDE SEQUENCE [LARGE SCALE GENOMIC DNA]</scope>
    <source>
        <strain evidence="8 9">DSM 14702</strain>
    </source>
</reference>
<protein>
    <submittedName>
        <fullName evidence="8">FMNH2-utilizing oxygenase</fullName>
    </submittedName>
</protein>
<dbReference type="AlphaFoldDB" id="A0A7X5WX76"/>
<feature type="binding site" evidence="6">
    <location>
        <position position="222"/>
    </location>
    <ligand>
        <name>FMN</name>
        <dbReference type="ChEBI" id="CHEBI:58210"/>
    </ligand>
</feature>
<name>A0A7X5WX76_STRMQ</name>
<feature type="binding site" evidence="6">
    <location>
        <position position="151"/>
    </location>
    <ligand>
        <name>FMN</name>
        <dbReference type="ChEBI" id="CHEBI:58210"/>
    </ligand>
</feature>
<evidence type="ECO:0000313" key="9">
    <source>
        <dbReference type="Proteomes" id="UP000536624"/>
    </source>
</evidence>
<accession>A0A7X5WX76</accession>